<comment type="caution">
    <text evidence="1">The sequence shown here is derived from an EMBL/GenBank/DDBJ whole genome shotgun (WGS) entry which is preliminary data.</text>
</comment>
<sequence>MERTYNKDTKIQEVAQFIKVYQRAVELRTSYYPTNDFISKGHCVISSQYNSYQLNNDPISMLENRKLQVKISKHLSSSLTPEHDLPQGSPFYSTLYNFYCADMYHKNLEEFDITSYILQYADDTTIFSHSNNMQNTIGHLQDYPKPKHDSTGGD</sequence>
<evidence type="ECO:0000313" key="2">
    <source>
        <dbReference type="Proteomes" id="UP001516400"/>
    </source>
</evidence>
<accession>A0ABD2NYX5</accession>
<protein>
    <recommendedName>
        <fullName evidence="3">Reverse transcriptase domain-containing protein</fullName>
    </recommendedName>
</protein>
<proteinExistence type="predicted"/>
<dbReference type="Proteomes" id="UP001516400">
    <property type="component" value="Unassembled WGS sequence"/>
</dbReference>
<reference evidence="1 2" key="1">
    <citation type="journal article" date="2021" name="BMC Biol.">
        <title>Horizontally acquired antibacterial genes associated with adaptive radiation of ladybird beetles.</title>
        <authorList>
            <person name="Li H.S."/>
            <person name="Tang X.F."/>
            <person name="Huang Y.H."/>
            <person name="Xu Z.Y."/>
            <person name="Chen M.L."/>
            <person name="Du X.Y."/>
            <person name="Qiu B.Y."/>
            <person name="Chen P.T."/>
            <person name="Zhang W."/>
            <person name="Slipinski A."/>
            <person name="Escalona H.E."/>
            <person name="Waterhouse R.M."/>
            <person name="Zwick A."/>
            <person name="Pang H."/>
        </authorList>
    </citation>
    <scope>NUCLEOTIDE SEQUENCE [LARGE SCALE GENOMIC DNA]</scope>
    <source>
        <strain evidence="1">SYSU2018</strain>
    </source>
</reference>
<organism evidence="1 2">
    <name type="scientific">Cryptolaemus montrouzieri</name>
    <dbReference type="NCBI Taxonomy" id="559131"/>
    <lineage>
        <taxon>Eukaryota</taxon>
        <taxon>Metazoa</taxon>
        <taxon>Ecdysozoa</taxon>
        <taxon>Arthropoda</taxon>
        <taxon>Hexapoda</taxon>
        <taxon>Insecta</taxon>
        <taxon>Pterygota</taxon>
        <taxon>Neoptera</taxon>
        <taxon>Endopterygota</taxon>
        <taxon>Coleoptera</taxon>
        <taxon>Polyphaga</taxon>
        <taxon>Cucujiformia</taxon>
        <taxon>Coccinelloidea</taxon>
        <taxon>Coccinellidae</taxon>
        <taxon>Scymninae</taxon>
        <taxon>Scymnini</taxon>
        <taxon>Cryptolaemus</taxon>
    </lineage>
</organism>
<evidence type="ECO:0000313" key="1">
    <source>
        <dbReference type="EMBL" id="KAL3283789.1"/>
    </source>
</evidence>
<gene>
    <name evidence="1" type="ORF">HHI36_017959</name>
</gene>
<evidence type="ECO:0008006" key="3">
    <source>
        <dbReference type="Google" id="ProtNLM"/>
    </source>
</evidence>
<dbReference type="EMBL" id="JABFTP020000165">
    <property type="protein sequence ID" value="KAL3283789.1"/>
    <property type="molecule type" value="Genomic_DNA"/>
</dbReference>
<name>A0ABD2NYX5_9CUCU</name>
<dbReference type="AlphaFoldDB" id="A0ABD2NYX5"/>
<keyword evidence="2" id="KW-1185">Reference proteome</keyword>